<gene>
    <name evidence="5" type="ORF">ACFFHF_06210</name>
</gene>
<keyword evidence="2 5" id="KW-0238">DNA-binding</keyword>
<evidence type="ECO:0000259" key="4">
    <source>
        <dbReference type="PROSITE" id="PS50932"/>
    </source>
</evidence>
<protein>
    <submittedName>
        <fullName evidence="5">LacI family DNA-binding transcriptional regulator</fullName>
    </submittedName>
</protein>
<reference evidence="5 6" key="1">
    <citation type="submission" date="2024-09" db="EMBL/GenBank/DDBJ databases">
        <authorList>
            <person name="Sun Q."/>
            <person name="Mori K."/>
        </authorList>
    </citation>
    <scope>NUCLEOTIDE SEQUENCE [LARGE SCALE GENOMIC DNA]</scope>
    <source>
        <strain evidence="5 6">CGMCC 1.9126</strain>
    </source>
</reference>
<feature type="domain" description="HTH lacI-type" evidence="4">
    <location>
        <begin position="2"/>
        <end position="58"/>
    </location>
</feature>
<evidence type="ECO:0000256" key="2">
    <source>
        <dbReference type="ARBA" id="ARBA00023125"/>
    </source>
</evidence>
<evidence type="ECO:0000313" key="5">
    <source>
        <dbReference type="EMBL" id="MFC0474894.1"/>
    </source>
</evidence>
<evidence type="ECO:0000256" key="1">
    <source>
        <dbReference type="ARBA" id="ARBA00023015"/>
    </source>
</evidence>
<dbReference type="CDD" id="cd01544">
    <property type="entry name" value="PBP1_GalR"/>
    <property type="match status" value="1"/>
</dbReference>
<dbReference type="Pfam" id="PF13377">
    <property type="entry name" value="Peripla_BP_3"/>
    <property type="match status" value="1"/>
</dbReference>
<keyword evidence="1" id="KW-0805">Transcription regulation</keyword>
<dbReference type="CDD" id="cd01392">
    <property type="entry name" value="HTH_LacI"/>
    <property type="match status" value="1"/>
</dbReference>
<name>A0ABV6KNI5_9BACI</name>
<dbReference type="InterPro" id="IPR046335">
    <property type="entry name" value="LacI/GalR-like_sensor"/>
</dbReference>
<dbReference type="Proteomes" id="UP001589738">
    <property type="component" value="Unassembled WGS sequence"/>
</dbReference>
<dbReference type="Gene3D" id="1.10.260.40">
    <property type="entry name" value="lambda repressor-like DNA-binding domains"/>
    <property type="match status" value="1"/>
</dbReference>
<sequence>MATIKDIAEQAGFSISTVSRVLNNDESLSVPDETREKIYEVAEKLNYRRKTVRQLVNNIAFLYWLTDQEELEDVYFKTMRLEIEKWAKKFNVELTTYKIADGIAKIPDNIKGFIAVGSFTDKELHRLRSITLNGVFIDTTPDSVHYDSVRPDLSEMTKRAVDFFVDKGHSRIGFIGGTFHNPNTGLEEMDIREKTFRAYMTEKGQLNDRYVFCRRGFSVDNGYSLMKNAIDTLGEELPTAFYIAADPIAVGCLQALNEYGIAIPGRVNLISVNNISIAKYVSPPLTTFHIDLMELCKNAVQLLLERVVEKRKIVKTLYLGSELIVRKSTE</sequence>
<comment type="caution">
    <text evidence="5">The sequence shown here is derived from an EMBL/GenBank/DDBJ whole genome shotgun (WGS) entry which is preliminary data.</text>
</comment>
<dbReference type="InterPro" id="IPR000843">
    <property type="entry name" value="HTH_LacI"/>
</dbReference>
<dbReference type="InterPro" id="IPR028082">
    <property type="entry name" value="Peripla_BP_I"/>
</dbReference>
<dbReference type="InterPro" id="IPR010982">
    <property type="entry name" value="Lambda_DNA-bd_dom_sf"/>
</dbReference>
<keyword evidence="6" id="KW-1185">Reference proteome</keyword>
<evidence type="ECO:0000256" key="3">
    <source>
        <dbReference type="ARBA" id="ARBA00023163"/>
    </source>
</evidence>
<dbReference type="RefSeq" id="WP_160548222.1">
    <property type="nucleotide sequence ID" value="NZ_JBHLUU010000017.1"/>
</dbReference>
<keyword evidence="3" id="KW-0804">Transcription</keyword>
<dbReference type="GO" id="GO:0003677">
    <property type="term" value="F:DNA binding"/>
    <property type="evidence" value="ECO:0007669"/>
    <property type="project" value="UniProtKB-KW"/>
</dbReference>
<accession>A0ABV6KNI5</accession>
<dbReference type="PANTHER" id="PTHR30146:SF149">
    <property type="entry name" value="HTH-TYPE TRANSCRIPTIONAL REGULATOR EBGR"/>
    <property type="match status" value="1"/>
</dbReference>
<dbReference type="PROSITE" id="PS50932">
    <property type="entry name" value="HTH_LACI_2"/>
    <property type="match status" value="1"/>
</dbReference>
<dbReference type="SUPFAM" id="SSF53822">
    <property type="entry name" value="Periplasmic binding protein-like I"/>
    <property type="match status" value="1"/>
</dbReference>
<dbReference type="Gene3D" id="3.40.50.2300">
    <property type="match status" value="2"/>
</dbReference>
<organism evidence="5 6">
    <name type="scientific">Robertmurraya beringensis</name>
    <dbReference type="NCBI Taxonomy" id="641660"/>
    <lineage>
        <taxon>Bacteria</taxon>
        <taxon>Bacillati</taxon>
        <taxon>Bacillota</taxon>
        <taxon>Bacilli</taxon>
        <taxon>Bacillales</taxon>
        <taxon>Bacillaceae</taxon>
        <taxon>Robertmurraya</taxon>
    </lineage>
</organism>
<dbReference type="Pfam" id="PF00356">
    <property type="entry name" value="LacI"/>
    <property type="match status" value="1"/>
</dbReference>
<proteinExistence type="predicted"/>
<evidence type="ECO:0000313" key="6">
    <source>
        <dbReference type="Proteomes" id="UP001589738"/>
    </source>
</evidence>
<dbReference type="SMART" id="SM00354">
    <property type="entry name" value="HTH_LACI"/>
    <property type="match status" value="1"/>
</dbReference>
<dbReference type="EMBL" id="JBHLUU010000017">
    <property type="protein sequence ID" value="MFC0474894.1"/>
    <property type="molecule type" value="Genomic_DNA"/>
</dbReference>
<dbReference type="SUPFAM" id="SSF47413">
    <property type="entry name" value="lambda repressor-like DNA-binding domains"/>
    <property type="match status" value="1"/>
</dbReference>
<dbReference type="PANTHER" id="PTHR30146">
    <property type="entry name" value="LACI-RELATED TRANSCRIPTIONAL REPRESSOR"/>
    <property type="match status" value="1"/>
</dbReference>